<sequence length="64" mass="6764">MAKKEHKGGLLTNEEVERDNKIKGKNPDGSGGYTGAQDTGEDKIRGLGSETQKNGGSKGNMDTQ</sequence>
<dbReference type="STRING" id="1121884.SAMN02745131_01315"/>
<dbReference type="EMBL" id="FQUU01000004">
    <property type="protein sequence ID" value="SHE87883.1"/>
    <property type="molecule type" value="Genomic_DNA"/>
</dbReference>
<reference evidence="2 3" key="1">
    <citation type="submission" date="2016-11" db="EMBL/GenBank/DDBJ databases">
        <authorList>
            <person name="Jaros S."/>
            <person name="Januszkiewicz K."/>
            <person name="Wedrychowicz H."/>
        </authorList>
    </citation>
    <scope>NUCLEOTIDE SEQUENCE [LARGE SCALE GENOMIC DNA]</scope>
    <source>
        <strain evidence="2 3">DSM 18119</strain>
    </source>
</reference>
<dbReference type="AlphaFoldDB" id="A0A1M4X3F7"/>
<protein>
    <submittedName>
        <fullName evidence="2">Uncharacterized protein</fullName>
    </submittedName>
</protein>
<feature type="region of interest" description="Disordered" evidence="1">
    <location>
        <begin position="1"/>
        <end position="64"/>
    </location>
</feature>
<keyword evidence="3" id="KW-1185">Reference proteome</keyword>
<accession>A0A1M4X3F7</accession>
<evidence type="ECO:0000313" key="2">
    <source>
        <dbReference type="EMBL" id="SHE87883.1"/>
    </source>
</evidence>
<gene>
    <name evidence="2" type="ORF">SAMN02745131_01315</name>
</gene>
<dbReference type="OrthoDB" id="680934at2"/>
<name>A0A1M4X3F7_9BACT</name>
<feature type="compositionally biased region" description="Polar residues" evidence="1">
    <location>
        <begin position="49"/>
        <end position="64"/>
    </location>
</feature>
<dbReference type="Proteomes" id="UP000184048">
    <property type="component" value="Unassembled WGS sequence"/>
</dbReference>
<proteinExistence type="predicted"/>
<dbReference type="RefSeq" id="WP_072834533.1">
    <property type="nucleotide sequence ID" value="NZ_FQUU01000004.1"/>
</dbReference>
<evidence type="ECO:0000256" key="1">
    <source>
        <dbReference type="SAM" id="MobiDB-lite"/>
    </source>
</evidence>
<organism evidence="2 3">
    <name type="scientific">Flavisolibacter ginsengisoli DSM 18119</name>
    <dbReference type="NCBI Taxonomy" id="1121884"/>
    <lineage>
        <taxon>Bacteria</taxon>
        <taxon>Pseudomonadati</taxon>
        <taxon>Bacteroidota</taxon>
        <taxon>Chitinophagia</taxon>
        <taxon>Chitinophagales</taxon>
        <taxon>Chitinophagaceae</taxon>
        <taxon>Flavisolibacter</taxon>
    </lineage>
</organism>
<evidence type="ECO:0000313" key="3">
    <source>
        <dbReference type="Proteomes" id="UP000184048"/>
    </source>
</evidence>